<sequence length="429" mass="47945">MVPISALQAKAILKYRDETKLRGAVRDQERREALSAGDERWGAAASGEAAQDFAEKSIHDPKFLDSMYAFILDDWSKDKDKEVNAWHTSLKQLEQALDTAIHSVVATRRDDSKNNINNNKNNKNNDDNNNTNYSNNRDSDSGGVFIKLSTRSPKDASLNLTKTHEHIKSNIRASSLVLGGGGEEGKASKEIVKEDLRFVNEAASSSLCVTTGAEALRLLLESDRAHSDITANQLYLEGDENFNLQIAVREWCSDVDSDWEFRLFVVDGKSTALTIYNDFYYDARIVANKEAIQAQILSLWEKVRHSIDKKTKNYCIDFAVTPSLEKTFIIEVNNFLAPIAGSGLFKYNKMEDRKLLEEGPFSFRVRTAPLVALEEEIEGVGIRTLHPPLVAMMKAERLAMARKKQKQEHKATVATCQPDASSSSSCSVM</sequence>
<dbReference type="AlphaFoldDB" id="A0A7S3YEH0"/>
<evidence type="ECO:0000313" key="2">
    <source>
        <dbReference type="EMBL" id="CAE0649191.1"/>
    </source>
</evidence>
<protein>
    <recommendedName>
        <fullName evidence="3">Cell division cycle protein 123 homolog</fullName>
    </recommendedName>
</protein>
<reference evidence="2" key="1">
    <citation type="submission" date="2021-01" db="EMBL/GenBank/DDBJ databases">
        <authorList>
            <person name="Corre E."/>
            <person name="Pelletier E."/>
            <person name="Niang G."/>
            <person name="Scheremetjew M."/>
            <person name="Finn R."/>
            <person name="Kale V."/>
            <person name="Holt S."/>
            <person name="Cochrane G."/>
            <person name="Meng A."/>
            <person name="Brown T."/>
            <person name="Cohen L."/>
        </authorList>
    </citation>
    <scope>NUCLEOTIDE SEQUENCE</scope>
    <source>
        <strain evidence="2">CCCM811</strain>
    </source>
</reference>
<gene>
    <name evidence="2" type="ORF">LGLO00237_LOCUS3509</name>
</gene>
<name>A0A7S3YEH0_9EUKA</name>
<dbReference type="InterPro" id="IPR009772">
    <property type="entry name" value="CDC123"/>
</dbReference>
<feature type="region of interest" description="Disordered" evidence="1">
    <location>
        <begin position="105"/>
        <end position="146"/>
    </location>
</feature>
<feature type="region of interest" description="Disordered" evidence="1">
    <location>
        <begin position="409"/>
        <end position="429"/>
    </location>
</feature>
<organism evidence="2">
    <name type="scientific">Lotharella globosa</name>
    <dbReference type="NCBI Taxonomy" id="91324"/>
    <lineage>
        <taxon>Eukaryota</taxon>
        <taxon>Sar</taxon>
        <taxon>Rhizaria</taxon>
        <taxon>Cercozoa</taxon>
        <taxon>Chlorarachniophyceae</taxon>
        <taxon>Lotharella</taxon>
    </lineage>
</organism>
<accession>A0A7S3YEH0</accession>
<evidence type="ECO:0000256" key="1">
    <source>
        <dbReference type="SAM" id="MobiDB-lite"/>
    </source>
</evidence>
<feature type="compositionally biased region" description="Low complexity" evidence="1">
    <location>
        <begin position="114"/>
        <end position="136"/>
    </location>
</feature>
<dbReference type="Pfam" id="PF07065">
    <property type="entry name" value="D123"/>
    <property type="match status" value="1"/>
</dbReference>
<proteinExistence type="predicted"/>
<dbReference type="EMBL" id="HBIV01004958">
    <property type="protein sequence ID" value="CAE0649191.1"/>
    <property type="molecule type" value="Transcribed_RNA"/>
</dbReference>
<evidence type="ECO:0008006" key="3">
    <source>
        <dbReference type="Google" id="ProtNLM"/>
    </source>
</evidence>